<dbReference type="Proteomes" id="UP001622496">
    <property type="component" value="Plasmid unnamed1"/>
</dbReference>
<accession>A0ABZ1KH68</accession>
<protein>
    <submittedName>
        <fullName evidence="2">Uncharacterized protein</fullName>
    </submittedName>
</protein>
<keyword evidence="2" id="KW-0614">Plasmid</keyword>
<reference evidence="2 3" key="1">
    <citation type="submission" date="2022-10" db="EMBL/GenBank/DDBJ databases">
        <title>The complete genomes of actinobacterial strains from the NBC collection.</title>
        <authorList>
            <person name="Joergensen T.S."/>
            <person name="Alvarez Arevalo M."/>
            <person name="Sterndorff E.B."/>
            <person name="Faurdal D."/>
            <person name="Vuksanovic O."/>
            <person name="Mourched A.-S."/>
            <person name="Charusanti P."/>
            <person name="Shaw S."/>
            <person name="Blin K."/>
            <person name="Weber T."/>
        </authorList>
    </citation>
    <scope>NUCLEOTIDE SEQUENCE [LARGE SCALE GENOMIC DNA]</scope>
    <source>
        <strain evidence="2 3">NBC_00185</strain>
        <plasmid evidence="2 3">unnamed1</plasmid>
    </source>
</reference>
<evidence type="ECO:0000256" key="1">
    <source>
        <dbReference type="SAM" id="MobiDB-lite"/>
    </source>
</evidence>
<keyword evidence="3" id="KW-1185">Reference proteome</keyword>
<organism evidence="2 3">
    <name type="scientific">[Kitasatospora] papulosa</name>
    <dbReference type="NCBI Taxonomy" id="1464011"/>
    <lineage>
        <taxon>Bacteria</taxon>
        <taxon>Bacillati</taxon>
        <taxon>Actinomycetota</taxon>
        <taxon>Actinomycetes</taxon>
        <taxon>Kitasatosporales</taxon>
        <taxon>Streptomycetaceae</taxon>
        <taxon>Streptomyces</taxon>
    </lineage>
</organism>
<evidence type="ECO:0000313" key="3">
    <source>
        <dbReference type="Proteomes" id="UP001622496"/>
    </source>
</evidence>
<dbReference type="RefSeq" id="WP_331717704.1">
    <property type="nucleotide sequence ID" value="NZ_CP108136.1"/>
</dbReference>
<geneLocation type="plasmid" evidence="2 3">
    <name>unnamed1</name>
</geneLocation>
<name>A0ABZ1KH68_9ACTN</name>
<gene>
    <name evidence="2" type="ORF">OG560_33905</name>
</gene>
<proteinExistence type="predicted"/>
<feature type="region of interest" description="Disordered" evidence="1">
    <location>
        <begin position="196"/>
        <end position="227"/>
    </location>
</feature>
<sequence length="227" mass="24631">MPEKQSCLSYDGDENPSGLAVPPGLQAVVDAQIEAIAAALSQTLNLNTSLNEEVDPWLHRLLREAAPLVHEVEKLGALLVAGALAAGWSEEHVAYSMGRPKGDVKRWQSQDAKAAMTAAAGEELGDDWNMASVEAYLRASAAVEDKENLRSRAYRLMGLLLLHDTPSYEADRLTWVDDKTRRCIKNGWFIQARRAANSTNATASESTTPPKLPAQEKGPEAPKIQSA</sequence>
<dbReference type="EMBL" id="CP108136">
    <property type="protein sequence ID" value="WTP70455.1"/>
    <property type="molecule type" value="Genomic_DNA"/>
</dbReference>
<evidence type="ECO:0000313" key="2">
    <source>
        <dbReference type="EMBL" id="WTP70455.1"/>
    </source>
</evidence>